<dbReference type="RefSeq" id="WP_034557857.1">
    <property type="nucleotide sequence ID" value="NZ_FZML01000038.1"/>
</dbReference>
<keyword evidence="7" id="KW-1185">Reference proteome</keyword>
<dbReference type="AlphaFoldDB" id="A0A099TXN2"/>
<dbReference type="PANTHER" id="PTHR37302:SF3">
    <property type="entry name" value="DAMAGE-INDUCIBLE PROTEIN DINB"/>
    <property type="match status" value="1"/>
</dbReference>
<proteinExistence type="inferred from homology"/>
<evidence type="ECO:0000256" key="1">
    <source>
        <dbReference type="ARBA" id="ARBA00008635"/>
    </source>
</evidence>
<dbReference type="GO" id="GO:0046872">
    <property type="term" value="F:metal ion binding"/>
    <property type="evidence" value="ECO:0007669"/>
    <property type="project" value="UniProtKB-KW"/>
</dbReference>
<evidence type="ECO:0000313" key="7">
    <source>
        <dbReference type="Proteomes" id="UP000255139"/>
    </source>
</evidence>
<dbReference type="PANTHER" id="PTHR37302">
    <property type="entry name" value="SLR1116 PROTEIN"/>
    <property type="match status" value="1"/>
</dbReference>
<dbReference type="OrthoDB" id="9807509at2"/>
<dbReference type="Pfam" id="PF05163">
    <property type="entry name" value="DinB"/>
    <property type="match status" value="1"/>
</dbReference>
<evidence type="ECO:0000256" key="2">
    <source>
        <dbReference type="ARBA" id="ARBA00022723"/>
    </source>
</evidence>
<dbReference type="InterPro" id="IPR007837">
    <property type="entry name" value="DinB"/>
</dbReference>
<dbReference type="SUPFAM" id="SSF109854">
    <property type="entry name" value="DinB/YfiT-like putative metalloenzymes"/>
    <property type="match status" value="1"/>
</dbReference>
<feature type="binding site" evidence="3">
    <location>
        <position position="48"/>
    </location>
    <ligand>
        <name>a divalent metal cation</name>
        <dbReference type="ChEBI" id="CHEBI:60240"/>
    </ligand>
</feature>
<gene>
    <name evidence="5" type="ORF">LS73_005620</name>
    <name evidence="4" type="ORF">NCTC12714_01839</name>
</gene>
<sequence>MKDILLLQAKYNQFADNNLLATIEKVEFSKLQSNIGSYFKNAIGSIEHSLVANIYFFGSIFSTYTNKQVDINELLNISLPGGVLKDEYKSSFAGLKKAMLLVDSKIIEIVENIDDFTSRGKIEFPGITFEKPRGELILAILNHNIHHRGEVSAILDILGISNNFAGMLGMK</sequence>
<organism evidence="4 7">
    <name type="scientific">Helicobacter muridarum</name>
    <dbReference type="NCBI Taxonomy" id="216"/>
    <lineage>
        <taxon>Bacteria</taxon>
        <taxon>Pseudomonadati</taxon>
        <taxon>Campylobacterota</taxon>
        <taxon>Epsilonproteobacteria</taxon>
        <taxon>Campylobacterales</taxon>
        <taxon>Helicobacteraceae</taxon>
        <taxon>Helicobacter</taxon>
    </lineage>
</organism>
<dbReference type="Proteomes" id="UP000255139">
    <property type="component" value="Unassembled WGS sequence"/>
</dbReference>
<evidence type="ECO:0000313" key="5">
    <source>
        <dbReference type="EMBL" id="TLE00166.1"/>
    </source>
</evidence>
<reference evidence="5 6" key="1">
    <citation type="journal article" date="2014" name="Genome Announc.">
        <title>Draft genome sequences of eight enterohepatic helicobacter species isolated from both laboratory and wild rodents.</title>
        <authorList>
            <person name="Sheh A."/>
            <person name="Shen Z."/>
            <person name="Fox J.G."/>
        </authorList>
    </citation>
    <scope>NUCLEOTIDE SEQUENCE [LARGE SCALE GENOMIC DNA]</scope>
    <source>
        <strain evidence="5 6">ST1</strain>
    </source>
</reference>
<feature type="binding site" evidence="3">
    <location>
        <position position="147"/>
    </location>
    <ligand>
        <name>a divalent metal cation</name>
        <dbReference type="ChEBI" id="CHEBI:60240"/>
    </ligand>
</feature>
<dbReference type="InterPro" id="IPR034660">
    <property type="entry name" value="DinB/YfiT-like"/>
</dbReference>
<dbReference type="EMBL" id="JRPD02000010">
    <property type="protein sequence ID" value="TLE00166.1"/>
    <property type="molecule type" value="Genomic_DNA"/>
</dbReference>
<dbReference type="Gene3D" id="1.20.120.450">
    <property type="entry name" value="dinb family like domain"/>
    <property type="match status" value="1"/>
</dbReference>
<reference evidence="4 7" key="2">
    <citation type="submission" date="2018-06" db="EMBL/GenBank/DDBJ databases">
        <authorList>
            <consortium name="Pathogen Informatics"/>
            <person name="Doyle S."/>
        </authorList>
    </citation>
    <scope>NUCLEOTIDE SEQUENCE [LARGE SCALE GENOMIC DNA]</scope>
    <source>
        <strain evidence="4 7">NCTC12714</strain>
    </source>
</reference>
<name>A0A099TXN2_9HELI</name>
<evidence type="ECO:0000313" key="4">
    <source>
        <dbReference type="EMBL" id="STQ87027.1"/>
    </source>
</evidence>
<dbReference type="Proteomes" id="UP000029922">
    <property type="component" value="Unassembled WGS sequence"/>
</dbReference>
<evidence type="ECO:0000313" key="6">
    <source>
        <dbReference type="Proteomes" id="UP000029922"/>
    </source>
</evidence>
<keyword evidence="2 3" id="KW-0479">Metal-binding</keyword>
<accession>A0A099TXN2</accession>
<comment type="similarity">
    <text evidence="1">Belongs to the DinB family.</text>
</comment>
<dbReference type="EMBL" id="UGJE01000002">
    <property type="protein sequence ID" value="STQ87027.1"/>
    <property type="molecule type" value="Genomic_DNA"/>
</dbReference>
<protein>
    <submittedName>
        <fullName evidence="4">Putative DinB family protein</fullName>
    </submittedName>
</protein>
<feature type="binding site" evidence="3">
    <location>
        <position position="143"/>
    </location>
    <ligand>
        <name>a divalent metal cation</name>
        <dbReference type="ChEBI" id="CHEBI:60240"/>
    </ligand>
</feature>
<evidence type="ECO:0000256" key="3">
    <source>
        <dbReference type="PIRSR" id="PIRSR607837-1"/>
    </source>
</evidence>